<dbReference type="GO" id="GO:0004197">
    <property type="term" value="F:cysteine-type endopeptidase activity"/>
    <property type="evidence" value="ECO:0007669"/>
    <property type="project" value="InterPro"/>
</dbReference>
<protein>
    <recommendedName>
        <fullName evidence="1">Peptidase C14 caspase domain-containing protein</fullName>
    </recommendedName>
</protein>
<evidence type="ECO:0000313" key="3">
    <source>
        <dbReference type="Proteomes" id="UP000214365"/>
    </source>
</evidence>
<feature type="domain" description="Peptidase C14 caspase" evidence="1">
    <location>
        <begin position="98"/>
        <end position="256"/>
    </location>
</feature>
<organism evidence="2 3">
    <name type="scientific">Talaromyces atroroseus</name>
    <dbReference type="NCBI Taxonomy" id="1441469"/>
    <lineage>
        <taxon>Eukaryota</taxon>
        <taxon>Fungi</taxon>
        <taxon>Dikarya</taxon>
        <taxon>Ascomycota</taxon>
        <taxon>Pezizomycotina</taxon>
        <taxon>Eurotiomycetes</taxon>
        <taxon>Eurotiomycetidae</taxon>
        <taxon>Eurotiales</taxon>
        <taxon>Trichocomaceae</taxon>
        <taxon>Talaromyces</taxon>
        <taxon>Talaromyces sect. Trachyspermi</taxon>
    </lineage>
</organism>
<gene>
    <name evidence="2" type="ORF">UA08_06739</name>
</gene>
<dbReference type="InterPro" id="IPR011600">
    <property type="entry name" value="Pept_C14_caspase"/>
</dbReference>
<dbReference type="OrthoDB" id="4760831at2759"/>
<accession>A0A225AAN2</accession>
<reference evidence="2 3" key="1">
    <citation type="submission" date="2015-06" db="EMBL/GenBank/DDBJ databases">
        <title>Talaromyces atroroseus IBT 11181 draft genome.</title>
        <authorList>
            <person name="Rasmussen K.B."/>
            <person name="Rasmussen S."/>
            <person name="Petersen B."/>
            <person name="Sicheritz-Ponten T."/>
            <person name="Mortensen U.H."/>
            <person name="Thrane U."/>
        </authorList>
    </citation>
    <scope>NUCLEOTIDE SEQUENCE [LARGE SCALE GENOMIC DNA]</scope>
    <source>
        <strain evidence="2 3">IBT 11181</strain>
    </source>
</reference>
<sequence length="352" mass="39352">MTSKPDPPSSLFDPSICPHCLRNTKLPRQGNGQALPVSIPNAHIDFADFKNRVNAALKSEAEQDHHYQEVKVLLLNWEDNDIGLKPSGTGSYILDETRQLMEMFKNTYHYDAKYYLIPSNDPQQELAQILVDNVTDLTRKHRAGKKVLFIVYYNGHGVYNKGKLIWSARGTIDSQSPALSWYDLQTQLEKARFDVLLVLDCCNAAGAITSESKEGAMEVLAACGRESIALGPDVGSISGSPFTHSLTRHLHEQASDPDGLLTSKLYYLLQLDPILDNQSPNYFPFDHHRGPIVLRPLLSDAETAQISKRQQDTRAGPVAKVLISVSFYGDVLPDAQKFVELFNAQRLRNYPT</sequence>
<dbReference type="GO" id="GO:0006508">
    <property type="term" value="P:proteolysis"/>
    <property type="evidence" value="ECO:0007669"/>
    <property type="project" value="InterPro"/>
</dbReference>
<dbReference type="GeneID" id="31006494"/>
<comment type="caution">
    <text evidence="2">The sequence shown here is derived from an EMBL/GenBank/DDBJ whole genome shotgun (WGS) entry which is preliminary data.</text>
</comment>
<evidence type="ECO:0000259" key="1">
    <source>
        <dbReference type="Pfam" id="PF00656"/>
    </source>
</evidence>
<dbReference type="EMBL" id="LFMY01000010">
    <property type="protein sequence ID" value="OKL58041.1"/>
    <property type="molecule type" value="Genomic_DNA"/>
</dbReference>
<dbReference type="Pfam" id="PF00656">
    <property type="entry name" value="Peptidase_C14"/>
    <property type="match status" value="1"/>
</dbReference>
<dbReference type="Proteomes" id="UP000214365">
    <property type="component" value="Unassembled WGS sequence"/>
</dbReference>
<dbReference type="RefSeq" id="XP_020118162.1">
    <property type="nucleotide sequence ID" value="XM_020269049.1"/>
</dbReference>
<evidence type="ECO:0000313" key="2">
    <source>
        <dbReference type="EMBL" id="OKL58041.1"/>
    </source>
</evidence>
<keyword evidence="3" id="KW-1185">Reference proteome</keyword>
<dbReference type="AlphaFoldDB" id="A0A225AAN2"/>
<name>A0A225AAN2_TALAT</name>
<proteinExistence type="predicted"/>